<protein>
    <submittedName>
        <fullName evidence="8">AAA family ATPase</fullName>
    </submittedName>
</protein>
<comment type="caution">
    <text evidence="8">The sequence shown here is derived from an EMBL/GenBank/DDBJ whole genome shotgun (WGS) entry which is preliminary data.</text>
</comment>
<keyword evidence="4 5" id="KW-0067">ATP-binding</keyword>
<gene>
    <name evidence="8" type="ORF">P7D85_12310</name>
</gene>
<feature type="binding site" evidence="5">
    <location>
        <begin position="220"/>
        <end position="227"/>
    </location>
    <ligand>
        <name>ATP</name>
        <dbReference type="ChEBI" id="CHEBI:30616"/>
    </ligand>
</feature>
<keyword evidence="3 5" id="KW-0347">Helicase</keyword>
<accession>A0ABU3F099</accession>
<sequence length="666" mass="78079">MMNILAEEQKEWRMIRKEIEKKESRLEQEVIRFTKESQQFHQYLVDYKGEIDPHEMFINSRLLDQQQLAESVSGKQLIRLEKQKQNPYFTRVDFVYEGEQAAEKIYVGPFSFSTNEQGLLIYDWRAPVASIFYDYDLGAAHFQTPVGRVAGEIKRKRQIKFKDGELDYVVETDTTVFDEVLQNELRQQKGGQMSTIISTIQKEQNQVIRDSRSKDMIIQGVAGSGKTSIALHRIAFLLYHFRDRITSDQVMILSPNRTFSQFIAQVLPELGEDPVTEWTIDEFGQTVSGIMKVPSRFQEIEALYLDDQRQLSERISYLATKRCVENLKEYLRELERFTPQTITIGDYDYDVEYILKRYRAYRKKPIFERFRLIAEDILENLRSRPFQPKRKPTKKQLFNRLKKMFNYTTSTKLYHHFLAEQHFSIKKLVSYSDLFPIIYIRLFIEGIDEFSQIRYLIIDEMQDYTPIQYEVFKKLFSCPVLLIGDFTQTLTMLNEMNLGELQTYYPKAQSIFLTKSYRSTYEIISCAKKIIDDQTIEPVLRHGREPQKRIVHSRAEEVSSIIDITEQLRDEGLTTIALITKTLSRANEWLELLNERGINCGILADESASLQEHLSICPLVQSKGLEFDAVIIVDADEENYPGLLGKQQLFVAATRAMHALYFLQRK</sequence>
<dbReference type="PROSITE" id="PS51198">
    <property type="entry name" value="UVRD_HELICASE_ATP_BIND"/>
    <property type="match status" value="1"/>
</dbReference>
<evidence type="ECO:0000256" key="1">
    <source>
        <dbReference type="ARBA" id="ARBA00022741"/>
    </source>
</evidence>
<dbReference type="InterPro" id="IPR027785">
    <property type="entry name" value="UvrD-like_helicase_C"/>
</dbReference>
<feature type="domain" description="UvrD-like helicase ATP-binding" evidence="7">
    <location>
        <begin position="199"/>
        <end position="520"/>
    </location>
</feature>
<dbReference type="InterPro" id="IPR000212">
    <property type="entry name" value="DNA_helicase_UvrD/REP"/>
</dbReference>
<dbReference type="PANTHER" id="PTHR11070:SF17">
    <property type="entry name" value="DNA HELICASE IV"/>
    <property type="match status" value="1"/>
</dbReference>
<keyword evidence="2 5" id="KW-0378">Hydrolase</keyword>
<evidence type="ECO:0000313" key="9">
    <source>
        <dbReference type="Proteomes" id="UP001252875"/>
    </source>
</evidence>
<keyword evidence="6" id="KW-0175">Coiled coil</keyword>
<name>A0ABU3F099_9ENTE</name>
<feature type="coiled-coil region" evidence="6">
    <location>
        <begin position="5"/>
        <end position="36"/>
    </location>
</feature>
<evidence type="ECO:0000259" key="7">
    <source>
        <dbReference type="PROSITE" id="PS51198"/>
    </source>
</evidence>
<evidence type="ECO:0000256" key="2">
    <source>
        <dbReference type="ARBA" id="ARBA00022801"/>
    </source>
</evidence>
<dbReference type="Proteomes" id="UP001252875">
    <property type="component" value="Unassembled WGS sequence"/>
</dbReference>
<evidence type="ECO:0000256" key="5">
    <source>
        <dbReference type="PROSITE-ProRule" id="PRU00560"/>
    </source>
</evidence>
<dbReference type="SUPFAM" id="SSF52540">
    <property type="entry name" value="P-loop containing nucleoside triphosphate hydrolases"/>
    <property type="match status" value="1"/>
</dbReference>
<dbReference type="Pfam" id="PF00580">
    <property type="entry name" value="UvrD-helicase"/>
    <property type="match status" value="1"/>
</dbReference>
<organism evidence="8 9">
    <name type="scientific">Enterococcus hulanensis</name>
    <dbReference type="NCBI Taxonomy" id="2559929"/>
    <lineage>
        <taxon>Bacteria</taxon>
        <taxon>Bacillati</taxon>
        <taxon>Bacillota</taxon>
        <taxon>Bacilli</taxon>
        <taxon>Lactobacillales</taxon>
        <taxon>Enterococcaceae</taxon>
        <taxon>Enterococcus</taxon>
    </lineage>
</organism>
<dbReference type="InterPro" id="IPR014016">
    <property type="entry name" value="UvrD-like_ATP-bd"/>
</dbReference>
<dbReference type="Pfam" id="PF13538">
    <property type="entry name" value="UvrD_C_2"/>
    <property type="match status" value="1"/>
</dbReference>
<keyword evidence="1 5" id="KW-0547">Nucleotide-binding</keyword>
<evidence type="ECO:0000256" key="3">
    <source>
        <dbReference type="ARBA" id="ARBA00022806"/>
    </source>
</evidence>
<dbReference type="PANTHER" id="PTHR11070">
    <property type="entry name" value="UVRD / RECB / PCRA DNA HELICASE FAMILY MEMBER"/>
    <property type="match status" value="1"/>
</dbReference>
<evidence type="ECO:0000256" key="6">
    <source>
        <dbReference type="SAM" id="Coils"/>
    </source>
</evidence>
<dbReference type="InterPro" id="IPR027417">
    <property type="entry name" value="P-loop_NTPase"/>
</dbReference>
<evidence type="ECO:0000256" key="4">
    <source>
        <dbReference type="ARBA" id="ARBA00022840"/>
    </source>
</evidence>
<reference evidence="8 9" key="1">
    <citation type="submission" date="2023-03" db="EMBL/GenBank/DDBJ databases">
        <authorList>
            <person name="Shen W."/>
            <person name="Cai J."/>
        </authorList>
    </citation>
    <scope>NUCLEOTIDE SEQUENCE [LARGE SCALE GENOMIC DNA]</scope>
    <source>
        <strain evidence="8 9">D6-4</strain>
    </source>
</reference>
<proteinExistence type="predicted"/>
<evidence type="ECO:0000313" key="8">
    <source>
        <dbReference type="EMBL" id="MDT2600562.1"/>
    </source>
</evidence>
<dbReference type="Gene3D" id="3.40.50.300">
    <property type="entry name" value="P-loop containing nucleotide triphosphate hydrolases"/>
    <property type="match status" value="2"/>
</dbReference>
<dbReference type="RefSeq" id="WP_311822759.1">
    <property type="nucleotide sequence ID" value="NZ_JARPYF010000006.1"/>
</dbReference>
<dbReference type="EMBL" id="JARPYI010000006">
    <property type="protein sequence ID" value="MDT2600562.1"/>
    <property type="molecule type" value="Genomic_DNA"/>
</dbReference>
<keyword evidence="9" id="KW-1185">Reference proteome</keyword>